<dbReference type="Proteomes" id="UP000199297">
    <property type="component" value="Unassembled WGS sequence"/>
</dbReference>
<keyword evidence="4 5" id="KW-0472">Membrane</keyword>
<evidence type="ECO:0000256" key="1">
    <source>
        <dbReference type="ARBA" id="ARBA00022475"/>
    </source>
</evidence>
<dbReference type="Pfam" id="PF06305">
    <property type="entry name" value="LapA_dom"/>
    <property type="match status" value="1"/>
</dbReference>
<protein>
    <submittedName>
        <fullName evidence="7">Putative membrane protein</fullName>
    </submittedName>
</protein>
<keyword evidence="1" id="KW-1003">Cell membrane</keyword>
<organism evidence="7 8">
    <name type="scientific">Colwellia chukchiensis</name>
    <dbReference type="NCBI Taxonomy" id="641665"/>
    <lineage>
        <taxon>Bacteria</taxon>
        <taxon>Pseudomonadati</taxon>
        <taxon>Pseudomonadota</taxon>
        <taxon>Gammaproteobacteria</taxon>
        <taxon>Alteromonadales</taxon>
        <taxon>Colwelliaceae</taxon>
        <taxon>Colwellia</taxon>
    </lineage>
</organism>
<evidence type="ECO:0000259" key="6">
    <source>
        <dbReference type="Pfam" id="PF06305"/>
    </source>
</evidence>
<dbReference type="GO" id="GO:0005886">
    <property type="term" value="C:plasma membrane"/>
    <property type="evidence" value="ECO:0007669"/>
    <property type="project" value="InterPro"/>
</dbReference>
<evidence type="ECO:0000256" key="5">
    <source>
        <dbReference type="SAM" id="Phobius"/>
    </source>
</evidence>
<evidence type="ECO:0000313" key="8">
    <source>
        <dbReference type="Proteomes" id="UP000199297"/>
    </source>
</evidence>
<feature type="transmembrane region" description="Helical" evidence="5">
    <location>
        <begin position="41"/>
        <end position="66"/>
    </location>
</feature>
<keyword evidence="3 5" id="KW-1133">Transmembrane helix</keyword>
<evidence type="ECO:0000256" key="4">
    <source>
        <dbReference type="ARBA" id="ARBA00023136"/>
    </source>
</evidence>
<dbReference type="STRING" id="641665.GCA_002104455_03192"/>
<gene>
    <name evidence="7" type="ORF">SAMN05216262_10615</name>
</gene>
<name>A0A1H7MI28_9GAMM</name>
<dbReference type="OrthoDB" id="7064015at2"/>
<dbReference type="EMBL" id="FOBI01000006">
    <property type="protein sequence ID" value="SEL10893.1"/>
    <property type="molecule type" value="Genomic_DNA"/>
</dbReference>
<proteinExistence type="predicted"/>
<sequence length="83" mass="9278">MRLYITVILFLVLLAIAFIFGTQNDQVMTLNYLIAKTSIPVAVAVGLFTAIGFVMGLLFVLFWWLLRKIKPTKSEPSVTGKKS</sequence>
<dbReference type="AlphaFoldDB" id="A0A1H7MI28"/>
<evidence type="ECO:0000313" key="7">
    <source>
        <dbReference type="EMBL" id="SEL10893.1"/>
    </source>
</evidence>
<accession>A0A1H7MI28</accession>
<dbReference type="RefSeq" id="WP_085284707.1">
    <property type="nucleotide sequence ID" value="NZ_FOBI01000006.1"/>
</dbReference>
<evidence type="ECO:0000256" key="2">
    <source>
        <dbReference type="ARBA" id="ARBA00022692"/>
    </source>
</evidence>
<feature type="domain" description="Lipopolysaccharide assembly protein A" evidence="6">
    <location>
        <begin position="23"/>
        <end position="67"/>
    </location>
</feature>
<keyword evidence="8" id="KW-1185">Reference proteome</keyword>
<evidence type="ECO:0000256" key="3">
    <source>
        <dbReference type="ARBA" id="ARBA00022989"/>
    </source>
</evidence>
<dbReference type="InterPro" id="IPR010445">
    <property type="entry name" value="LapA_dom"/>
</dbReference>
<reference evidence="8" key="1">
    <citation type="submission" date="2016-10" db="EMBL/GenBank/DDBJ databases">
        <authorList>
            <person name="Varghese N."/>
            <person name="Submissions S."/>
        </authorList>
    </citation>
    <scope>NUCLEOTIDE SEQUENCE [LARGE SCALE GENOMIC DNA]</scope>
    <source>
        <strain evidence="8">CGMCC 1.9127</strain>
    </source>
</reference>
<keyword evidence="2 5" id="KW-0812">Transmembrane</keyword>